<dbReference type="PANTHER" id="PTHR45527:SF16">
    <property type="entry name" value="NONRIBOSOMAL PEPTIDE SYNTHASE ATNA-RELATED"/>
    <property type="match status" value="1"/>
</dbReference>
<gene>
    <name evidence="3" type="ORF">HYFRA_00014073</name>
</gene>
<dbReference type="GO" id="GO:0031177">
    <property type="term" value="F:phosphopantetheine binding"/>
    <property type="evidence" value="ECO:0007669"/>
    <property type="project" value="TreeGrafter"/>
</dbReference>
<dbReference type="GO" id="GO:0016874">
    <property type="term" value="F:ligase activity"/>
    <property type="evidence" value="ECO:0007669"/>
    <property type="project" value="UniProtKB-KW"/>
</dbReference>
<dbReference type="EMBL" id="CAJVRL010000131">
    <property type="protein sequence ID" value="CAG8962442.1"/>
    <property type="molecule type" value="Genomic_DNA"/>
</dbReference>
<reference evidence="3" key="1">
    <citation type="submission" date="2021-07" db="EMBL/GenBank/DDBJ databases">
        <authorList>
            <person name="Durling M."/>
        </authorList>
    </citation>
    <scope>NUCLEOTIDE SEQUENCE</scope>
</reference>
<name>A0A9N9LFF2_9HELO</name>
<keyword evidence="4" id="KW-1185">Reference proteome</keyword>
<sequence length="126" mass="13484">MAHGKAIGFSKSTRMLQFCAYTFDVSVGEIMTTLCFGGCVCIPAETNGPEGIAPAINSMKVNLALLTPVLLKLFRPEDVPTLKTLVSGGESHSEDCIQIWSKQLKIAYGPTEGKCRSLSPGLFGED</sequence>
<keyword evidence="1" id="KW-0436">Ligase</keyword>
<dbReference type="SUPFAM" id="SSF56801">
    <property type="entry name" value="Acetyl-CoA synthetase-like"/>
    <property type="match status" value="1"/>
</dbReference>
<organism evidence="3 4">
    <name type="scientific">Hymenoscyphus fraxineus</name>
    <dbReference type="NCBI Taxonomy" id="746836"/>
    <lineage>
        <taxon>Eukaryota</taxon>
        <taxon>Fungi</taxon>
        <taxon>Dikarya</taxon>
        <taxon>Ascomycota</taxon>
        <taxon>Pezizomycotina</taxon>
        <taxon>Leotiomycetes</taxon>
        <taxon>Helotiales</taxon>
        <taxon>Helotiaceae</taxon>
        <taxon>Hymenoscyphus</taxon>
    </lineage>
</organism>
<evidence type="ECO:0000256" key="1">
    <source>
        <dbReference type="ARBA" id="ARBA00022598"/>
    </source>
</evidence>
<proteinExistence type="predicted"/>
<dbReference type="Proteomes" id="UP000696280">
    <property type="component" value="Unassembled WGS sequence"/>
</dbReference>
<evidence type="ECO:0000313" key="3">
    <source>
        <dbReference type="EMBL" id="CAG8962442.1"/>
    </source>
</evidence>
<dbReference type="GO" id="GO:0044550">
    <property type="term" value="P:secondary metabolite biosynthetic process"/>
    <property type="evidence" value="ECO:0007669"/>
    <property type="project" value="TreeGrafter"/>
</dbReference>
<dbReference type="Gene3D" id="3.40.50.980">
    <property type="match status" value="1"/>
</dbReference>
<dbReference type="AlphaFoldDB" id="A0A9N9LFF2"/>
<evidence type="ECO:0000259" key="2">
    <source>
        <dbReference type="Pfam" id="PF00501"/>
    </source>
</evidence>
<dbReference type="GO" id="GO:0043041">
    <property type="term" value="P:amino acid activation for nonribosomal peptide biosynthetic process"/>
    <property type="evidence" value="ECO:0007669"/>
    <property type="project" value="TreeGrafter"/>
</dbReference>
<evidence type="ECO:0000313" key="4">
    <source>
        <dbReference type="Proteomes" id="UP000696280"/>
    </source>
</evidence>
<accession>A0A9N9LFF2</accession>
<comment type="caution">
    <text evidence="3">The sequence shown here is derived from an EMBL/GenBank/DDBJ whole genome shotgun (WGS) entry which is preliminary data.</text>
</comment>
<dbReference type="GO" id="GO:0005737">
    <property type="term" value="C:cytoplasm"/>
    <property type="evidence" value="ECO:0007669"/>
    <property type="project" value="TreeGrafter"/>
</dbReference>
<feature type="domain" description="AMP-dependent synthetase/ligase" evidence="2">
    <location>
        <begin position="8"/>
        <end position="113"/>
    </location>
</feature>
<dbReference type="PANTHER" id="PTHR45527">
    <property type="entry name" value="NONRIBOSOMAL PEPTIDE SYNTHETASE"/>
    <property type="match status" value="1"/>
</dbReference>
<dbReference type="Pfam" id="PF00501">
    <property type="entry name" value="AMP-binding"/>
    <property type="match status" value="1"/>
</dbReference>
<dbReference type="InterPro" id="IPR000873">
    <property type="entry name" value="AMP-dep_synth/lig_dom"/>
</dbReference>
<dbReference type="OrthoDB" id="416786at2759"/>
<protein>
    <recommendedName>
        <fullName evidence="2">AMP-dependent synthetase/ligase domain-containing protein</fullName>
    </recommendedName>
</protein>